<evidence type="ECO:0000256" key="6">
    <source>
        <dbReference type="SAM" id="MobiDB-lite"/>
    </source>
</evidence>
<keyword evidence="4" id="KW-0564">Palmitate</keyword>
<feature type="compositionally biased region" description="Low complexity" evidence="6">
    <location>
        <begin position="46"/>
        <end position="62"/>
    </location>
</feature>
<evidence type="ECO:0000313" key="8">
    <source>
        <dbReference type="EMBL" id="WIM70309.1"/>
    </source>
</evidence>
<keyword evidence="9" id="KW-1185">Reference proteome</keyword>
<sequence>MPRRIPALLVTALALTVAGCSDTAGDQTPVTVTSVVTESAPPPGTTPAEVTTTTAPTQTAAPAPKPDNCGVDPQAATIHDNISQVPEPTLAGHGWEYTGDSNYDPCADLSYALVGVAGSTHAQRQGQLMLFHRGEYLGVGLLVPQVYRNVSGDGTTVYTEVIDYEAMDRDGAANAVAPDYQVPLNFTWTGSQVEPVGRIPNLTYFE</sequence>
<keyword evidence="3" id="KW-0472">Membrane</keyword>
<keyword evidence="1" id="KW-1003">Cell membrane</keyword>
<keyword evidence="2 7" id="KW-0732">Signal</keyword>
<dbReference type="Proteomes" id="UP001238805">
    <property type="component" value="Chromosome"/>
</dbReference>
<name>A0ABY8VQ67_9CORY</name>
<dbReference type="InterPro" id="IPR025971">
    <property type="entry name" value="LppP/LprE"/>
</dbReference>
<accession>A0ABY8VQ67</accession>
<feature type="signal peptide" evidence="7">
    <location>
        <begin position="1"/>
        <end position="23"/>
    </location>
</feature>
<dbReference type="Pfam" id="PF14041">
    <property type="entry name" value="Lipoprotein_21"/>
    <property type="match status" value="1"/>
</dbReference>
<evidence type="ECO:0000256" key="2">
    <source>
        <dbReference type="ARBA" id="ARBA00022729"/>
    </source>
</evidence>
<feature type="region of interest" description="Disordered" evidence="6">
    <location>
        <begin position="36"/>
        <end position="67"/>
    </location>
</feature>
<proteinExistence type="predicted"/>
<evidence type="ECO:0000256" key="4">
    <source>
        <dbReference type="ARBA" id="ARBA00023139"/>
    </source>
</evidence>
<organism evidence="8 9">
    <name type="scientific">Corynebacterium suedekumii</name>
    <dbReference type="NCBI Taxonomy" id="3049801"/>
    <lineage>
        <taxon>Bacteria</taxon>
        <taxon>Bacillati</taxon>
        <taxon>Actinomycetota</taxon>
        <taxon>Actinomycetes</taxon>
        <taxon>Mycobacteriales</taxon>
        <taxon>Corynebacteriaceae</taxon>
        <taxon>Corynebacterium</taxon>
    </lineage>
</organism>
<evidence type="ECO:0000313" key="9">
    <source>
        <dbReference type="Proteomes" id="UP001238805"/>
    </source>
</evidence>
<evidence type="ECO:0000256" key="1">
    <source>
        <dbReference type="ARBA" id="ARBA00022475"/>
    </source>
</evidence>
<evidence type="ECO:0000256" key="5">
    <source>
        <dbReference type="ARBA" id="ARBA00023288"/>
    </source>
</evidence>
<dbReference type="EMBL" id="CP126970">
    <property type="protein sequence ID" value="WIM70309.1"/>
    <property type="molecule type" value="Genomic_DNA"/>
</dbReference>
<gene>
    <name evidence="8" type="ORF">QP029_00060</name>
</gene>
<dbReference type="PROSITE" id="PS51257">
    <property type="entry name" value="PROKAR_LIPOPROTEIN"/>
    <property type="match status" value="1"/>
</dbReference>
<keyword evidence="5 8" id="KW-0449">Lipoprotein</keyword>
<evidence type="ECO:0000256" key="7">
    <source>
        <dbReference type="SAM" id="SignalP"/>
    </source>
</evidence>
<reference evidence="8 9" key="1">
    <citation type="submission" date="2023-05" db="EMBL/GenBank/DDBJ databases">
        <title>Corynebacterium suedekumii sp. nov. and Corynebacterium breve sp. nov. isolated from raw cow's milk.</title>
        <authorList>
            <person name="Baer M.K."/>
            <person name="Mehl L."/>
            <person name="Hellmuth R."/>
            <person name="Marke G."/>
            <person name="Lipski A."/>
        </authorList>
    </citation>
    <scope>NUCLEOTIDE SEQUENCE [LARGE SCALE GENOMIC DNA]</scope>
    <source>
        <strain evidence="8 9">LM112</strain>
    </source>
</reference>
<protein>
    <submittedName>
        <fullName evidence="8">LppP/LprE family lipoprotein</fullName>
    </submittedName>
</protein>
<evidence type="ECO:0000256" key="3">
    <source>
        <dbReference type="ARBA" id="ARBA00023136"/>
    </source>
</evidence>
<dbReference type="RefSeq" id="WP_284874899.1">
    <property type="nucleotide sequence ID" value="NZ_CP126970.1"/>
</dbReference>
<feature type="chain" id="PRO_5045662570" evidence="7">
    <location>
        <begin position="24"/>
        <end position="206"/>
    </location>
</feature>